<comment type="subcellular location">
    <subcellularLocation>
        <location evidence="5">Secreted</location>
    </subcellularLocation>
    <subcellularLocation>
        <location evidence="5">Bacterial flagellum</location>
    </subcellularLocation>
</comment>
<dbReference type="GO" id="GO:0071973">
    <property type="term" value="P:bacterial-type flagellum-dependent cell motility"/>
    <property type="evidence" value="ECO:0007669"/>
    <property type="project" value="TreeGrafter"/>
</dbReference>
<dbReference type="PANTHER" id="PTHR30288">
    <property type="entry name" value="FLAGELLAR CAP/ASSEMBLY PROTEIN FLID"/>
    <property type="match status" value="1"/>
</dbReference>
<dbReference type="OrthoDB" id="9776025at2"/>
<keyword evidence="3" id="KW-0175">Coiled coil</keyword>
<dbReference type="InterPro" id="IPR040026">
    <property type="entry name" value="FliD"/>
</dbReference>
<evidence type="ECO:0000256" key="6">
    <source>
        <dbReference type="SAM" id="MobiDB-lite"/>
    </source>
</evidence>
<keyword evidence="9" id="KW-0282">Flagellum</keyword>
<name>A0A4R3KHT0_9FIRM</name>
<dbReference type="GO" id="GO:0005576">
    <property type="term" value="C:extracellular region"/>
    <property type="evidence" value="ECO:0007669"/>
    <property type="project" value="UniProtKB-SubCell"/>
</dbReference>
<dbReference type="Pfam" id="PF07195">
    <property type="entry name" value="FliD_C"/>
    <property type="match status" value="1"/>
</dbReference>
<proteinExistence type="inferred from homology"/>
<dbReference type="InterPro" id="IPR010809">
    <property type="entry name" value="FliD_C"/>
</dbReference>
<dbReference type="Pfam" id="PF02465">
    <property type="entry name" value="FliD_N"/>
    <property type="match status" value="1"/>
</dbReference>
<dbReference type="AlphaFoldDB" id="A0A4R3KHT0"/>
<dbReference type="GO" id="GO:0009421">
    <property type="term" value="C:bacterial-type flagellum filament cap"/>
    <property type="evidence" value="ECO:0007669"/>
    <property type="project" value="InterPro"/>
</dbReference>
<accession>A0A4R3KHT0</accession>
<organism evidence="9 10">
    <name type="scientific">Muricomes intestini</name>
    <dbReference type="NCBI Taxonomy" id="1796634"/>
    <lineage>
        <taxon>Bacteria</taxon>
        <taxon>Bacillati</taxon>
        <taxon>Bacillota</taxon>
        <taxon>Clostridia</taxon>
        <taxon>Lachnospirales</taxon>
        <taxon>Lachnospiraceae</taxon>
        <taxon>Muricomes</taxon>
    </lineage>
</organism>
<evidence type="ECO:0000259" key="8">
    <source>
        <dbReference type="Pfam" id="PF07195"/>
    </source>
</evidence>
<evidence type="ECO:0000313" key="9">
    <source>
        <dbReference type="EMBL" id="TCS82801.1"/>
    </source>
</evidence>
<feature type="domain" description="Flagellar hook-associated protein 2 C-terminal" evidence="8">
    <location>
        <begin position="511"/>
        <end position="793"/>
    </location>
</feature>
<keyword evidence="9" id="KW-0969">Cilium</keyword>
<feature type="domain" description="Flagellar hook-associated protein 2 N-terminal" evidence="7">
    <location>
        <begin position="29"/>
        <end position="132"/>
    </location>
</feature>
<reference evidence="9 10" key="1">
    <citation type="submission" date="2019-03" db="EMBL/GenBank/DDBJ databases">
        <title>Genomic Encyclopedia of Type Strains, Phase IV (KMG-IV): sequencing the most valuable type-strain genomes for metagenomic binning, comparative biology and taxonomic classification.</title>
        <authorList>
            <person name="Goeker M."/>
        </authorList>
    </citation>
    <scope>NUCLEOTIDE SEQUENCE [LARGE SCALE GENOMIC DNA]</scope>
    <source>
        <strain evidence="9 10">DSM 29489</strain>
    </source>
</reference>
<dbReference type="RefSeq" id="WP_132377997.1">
    <property type="nucleotide sequence ID" value="NZ_SLZZ01000001.1"/>
</dbReference>
<evidence type="ECO:0000259" key="7">
    <source>
        <dbReference type="Pfam" id="PF02465"/>
    </source>
</evidence>
<comment type="caution">
    <text evidence="9">The sequence shown here is derived from an EMBL/GenBank/DDBJ whole genome shotgun (WGS) entry which is preliminary data.</text>
</comment>
<keyword evidence="10" id="KW-1185">Reference proteome</keyword>
<dbReference type="PANTHER" id="PTHR30288:SF0">
    <property type="entry name" value="FLAGELLAR HOOK-ASSOCIATED PROTEIN 2"/>
    <property type="match status" value="1"/>
</dbReference>
<comment type="subunit">
    <text evidence="2 5">Homopentamer.</text>
</comment>
<dbReference type="GO" id="GO:0007155">
    <property type="term" value="P:cell adhesion"/>
    <property type="evidence" value="ECO:0007669"/>
    <property type="project" value="InterPro"/>
</dbReference>
<evidence type="ECO:0000256" key="1">
    <source>
        <dbReference type="ARBA" id="ARBA00009764"/>
    </source>
</evidence>
<keyword evidence="4 5" id="KW-0975">Bacterial flagellum</keyword>
<keyword evidence="9" id="KW-0966">Cell projection</keyword>
<dbReference type="InterPro" id="IPR003481">
    <property type="entry name" value="FliD_N"/>
</dbReference>
<comment type="similarity">
    <text evidence="1 5">Belongs to the FliD family.</text>
</comment>
<protein>
    <recommendedName>
        <fullName evidence="5">Flagellar hook-associated protein 2</fullName>
        <shortName evidence="5">HAP2</shortName>
    </recommendedName>
    <alternativeName>
        <fullName evidence="5">Flagellar cap protein</fullName>
    </alternativeName>
</protein>
<comment type="function">
    <text evidence="5">Required for morphogenesis and for the elongation of the flagellar filament by facilitating polymerization of the flagellin monomers at the tip of growing filament. Forms a capping structure, which prevents flagellin subunits (transported through the central channel of the flagellum) from leaking out without polymerization at the distal end.</text>
</comment>
<dbReference type="Proteomes" id="UP000295726">
    <property type="component" value="Unassembled WGS sequence"/>
</dbReference>
<gene>
    <name evidence="9" type="ORF">EDD59_101210</name>
</gene>
<evidence type="ECO:0000256" key="5">
    <source>
        <dbReference type="RuleBase" id="RU362066"/>
    </source>
</evidence>
<keyword evidence="5" id="KW-0964">Secreted</keyword>
<dbReference type="EMBL" id="SLZZ01000001">
    <property type="protein sequence ID" value="TCS82801.1"/>
    <property type="molecule type" value="Genomic_DNA"/>
</dbReference>
<sequence length="804" mass="85878">MASIGGLSATASSGMNSASSIRGYGGLASGLDRDSLIENMTYATRSKIAAQKQKMQTFQWQQTAMQNITSKLYEFSSKYMSYTSSSNLTSSKLFSRNLVTALGDNSKYLSVSGSGVSADTISVLGVKSLAKNAQMSSNGVVSDQTLKTGSISNNLKDTIPLDMVSGDTMYITYGTKTYSVTLSSAYDYSSPEAAVASFNKALSDVTIGTDKTLADVMEVTETDGYLKFVHKEEDGTGNNLVLSGCTGDLLTDLGFMAADEKFGDLSAERIMITKEGLKGEIKKAEFQKDTSISDILSGKKISFSYNGTIKWITLDEYAGSSDLGAVKADLQSKLDDAFGKGRISVELKADGSTKSYFAFSTTMPGGDSGSDTSSSLAITAADKGILGDAANTVFGIRSGESNRLNLSASIANSGLKDVGGTLDGEMVIENDGKSVNLKDLGLSWESSVSDIMNAINNSKELGIKVSYQSNTDKFVVQSTEQGAGGQIELKGNLASVLFGAENTNYTVEQGQDAVILVQYAGSNTTSEITRGSNTISMDGLNVTLKGTFGYKDGKYVEGTSAVTFNASVDTDNTTSIVKEMIDAYNEALDLINSEVNQKPDRDYTPLTDEQKEEMSDSQIEKWETEAKKGLLFNDTDLRGLADSLRFIIPSGFRADLEKMGITVSTSYKDNGKLVFNETEFKAALGTDPDAVMQAFTATVSKNEDGTTNAGGLMTSMKTIMDRYASMTGATKGILVEHAGSVYAPTSVLKNGMQTQIDSIKNYITQLNKKLATEQDRYVSQFTALETLISQMNSQSGYLSSMFSS</sequence>
<dbReference type="GO" id="GO:0009424">
    <property type="term" value="C:bacterial-type flagellum hook"/>
    <property type="evidence" value="ECO:0007669"/>
    <property type="project" value="UniProtKB-UniRule"/>
</dbReference>
<evidence type="ECO:0000256" key="4">
    <source>
        <dbReference type="ARBA" id="ARBA00023143"/>
    </source>
</evidence>
<evidence type="ECO:0000256" key="2">
    <source>
        <dbReference type="ARBA" id="ARBA00011255"/>
    </source>
</evidence>
<evidence type="ECO:0000313" key="10">
    <source>
        <dbReference type="Proteomes" id="UP000295726"/>
    </source>
</evidence>
<evidence type="ECO:0000256" key="3">
    <source>
        <dbReference type="ARBA" id="ARBA00023054"/>
    </source>
</evidence>
<feature type="region of interest" description="Disordered" evidence="6">
    <location>
        <begin position="597"/>
        <end position="618"/>
    </location>
</feature>